<dbReference type="OrthoDB" id="9815657at2"/>
<proteinExistence type="inferred from homology"/>
<name>A0A4R0NCZ5_9SPHI</name>
<dbReference type="RefSeq" id="WP_131597594.1">
    <property type="nucleotide sequence ID" value="NZ_SJSL01000007.1"/>
</dbReference>
<dbReference type="PANTHER" id="PTHR36842">
    <property type="entry name" value="PROTEIN TOLB HOMOLOG"/>
    <property type="match status" value="1"/>
</dbReference>
<comment type="similarity">
    <text evidence="1">Belongs to the TolB family.</text>
</comment>
<dbReference type="Pfam" id="PF04450">
    <property type="entry name" value="BSP"/>
    <property type="match status" value="1"/>
</dbReference>
<gene>
    <name evidence="2" type="ORF">EZ437_18685</name>
</gene>
<dbReference type="Gene3D" id="2.120.10.30">
    <property type="entry name" value="TolB, C-terminal domain"/>
    <property type="match status" value="1"/>
</dbReference>
<organism evidence="2 3">
    <name type="scientific">Pedobacter psychroterrae</name>
    <dbReference type="NCBI Taxonomy" id="2530453"/>
    <lineage>
        <taxon>Bacteria</taxon>
        <taxon>Pseudomonadati</taxon>
        <taxon>Bacteroidota</taxon>
        <taxon>Sphingobacteriia</taxon>
        <taxon>Sphingobacteriales</taxon>
        <taxon>Sphingobacteriaceae</taxon>
        <taxon>Pedobacter</taxon>
    </lineage>
</organism>
<dbReference type="Proteomes" id="UP000293347">
    <property type="component" value="Unassembled WGS sequence"/>
</dbReference>
<keyword evidence="3" id="KW-1185">Reference proteome</keyword>
<comment type="caution">
    <text evidence="2">The sequence shown here is derived from an EMBL/GenBank/DDBJ whole genome shotgun (WGS) entry which is preliminary data.</text>
</comment>
<dbReference type="SUPFAM" id="SSF69304">
    <property type="entry name" value="Tricorn protease N-terminal domain"/>
    <property type="match status" value="1"/>
</dbReference>
<sequence>MIMTATFLRKLIPLLVILIVSVLSVQAQYFGQNKVRYKNEKFKVLQTPHFELYYYLKNEKLIEKFAQDAETWYKMHQEIFRDTFLTKNPIILYSNHPDFQQTTALQGDIGIGTGGVTEALKNRVIMPVMELNNQTRHVLGHELVHAFQYHILLEKDSVGLEGVSQIPLWMIEGMAEYLSVGKVDAFTSMWMRDALLNRDIPSLKDLTNSNKYFPYRYGQAFWTFVGSVYGDTTIVPLFKATARFGYENGLRYTFGYDDNTLSGLWKNAIESHYRPMLKPDSSQIRISGTKIIDNKNAGNMNVAPSLSPDGKYVAFMSEKDLFGIDLFLADAKTGKILRKLSSQISNTHIDDFNFLESAGTWSPDGKQFAFSIFSKGKNQLMIINIDNGSVALRADMAQVAQFGNLTWSPNGEEIAFSGMVEGQSDIFSYNLKTKNISQITNDSYSDYAPNFSPDGKKIAFSSDRASVLKKENNAVHPINLTIYDIESKSLSDVPVFPGANNLNAQFSGDSKRLFFLSNRDGFRNLYEYTLADNSVKQMTDYFTGISGITEFSPAISVSRNDDIVYSYYRYQRYTLYNSPLSNFRSKSVDANEVNFDAAVLPPKESIGVDIVNSNLGNFERFEKTVADSMKLVEYRPKFKLDYLANSGVGVSTSRFGTGVQGGIVGMFSDILGRNQIIANLSVNGEIYDFGGLVGYINQASRINWGVAVSHIPYVTGFRDLAIEQIDRGDGTSINVISDRTNLIRTFEDQVQLFGAYPFSKVHRFEAGGAFSHYSYRIDQISNYYEDLGGYPGYYLGSERKKVSNAEASTQLNASFEAFTIFQLNASFVGDNSITGITSPLDGFRYRIGAEQYFGDYNFSAVTVDVRKYVRVKPFTFAARSYNYIRIGRDGENLYPLYAGYPYLIRGYEANSMYKSTNIGSGNFDINQLSGSKIAVANFEVRLPFTGPKKLSQIPSKFLFTDLNLFFDAGLAWDEDSSIAFKSQPNGELLENGKPAERVPALSAGISLRVNVFGYFILEPYYAFPFQRKDVKAGVFGLAFAPGW</sequence>
<evidence type="ECO:0000313" key="3">
    <source>
        <dbReference type="Proteomes" id="UP000293347"/>
    </source>
</evidence>
<dbReference type="AlphaFoldDB" id="A0A4R0NCZ5"/>
<protein>
    <submittedName>
        <fullName evidence="2">TolB protein</fullName>
    </submittedName>
</protein>
<dbReference type="InterPro" id="IPR011659">
    <property type="entry name" value="WD40"/>
</dbReference>
<evidence type="ECO:0000256" key="1">
    <source>
        <dbReference type="ARBA" id="ARBA00009820"/>
    </source>
</evidence>
<dbReference type="InterPro" id="IPR007541">
    <property type="entry name" value="Uncharacterised_BSP"/>
</dbReference>
<reference evidence="2 3" key="1">
    <citation type="submission" date="2019-02" db="EMBL/GenBank/DDBJ databases">
        <title>Pedobacter sp. RP-1-14 sp. nov., isolated from Arctic soil.</title>
        <authorList>
            <person name="Dahal R.H."/>
        </authorList>
    </citation>
    <scope>NUCLEOTIDE SEQUENCE [LARGE SCALE GENOMIC DNA]</scope>
    <source>
        <strain evidence="2 3">RP-1-14</strain>
    </source>
</reference>
<evidence type="ECO:0000313" key="2">
    <source>
        <dbReference type="EMBL" id="TCC98219.1"/>
    </source>
</evidence>
<dbReference type="PANTHER" id="PTHR36842:SF1">
    <property type="entry name" value="PROTEIN TOLB"/>
    <property type="match status" value="1"/>
</dbReference>
<dbReference type="InterPro" id="IPR011042">
    <property type="entry name" value="6-blade_b-propeller_TolB-like"/>
</dbReference>
<dbReference type="Pfam" id="PF07676">
    <property type="entry name" value="PD40"/>
    <property type="match status" value="4"/>
</dbReference>
<accession>A0A4R0NCZ5</accession>
<dbReference type="EMBL" id="SJSL01000007">
    <property type="protein sequence ID" value="TCC98219.1"/>
    <property type="molecule type" value="Genomic_DNA"/>
</dbReference>